<dbReference type="Proteomes" id="UP000222542">
    <property type="component" value="Unassembled WGS sequence"/>
</dbReference>
<dbReference type="PANTHER" id="PTHR47592">
    <property type="entry name" value="PBF68 PROTEIN"/>
    <property type="match status" value="1"/>
</dbReference>
<dbReference type="Gramene" id="PHT69922">
    <property type="protein sequence ID" value="PHT69922"/>
    <property type="gene ID" value="T459_25026"/>
</dbReference>
<keyword evidence="4" id="KW-1185">Reference proteome</keyword>
<dbReference type="AlphaFoldDB" id="A0A2G2YJJ4"/>
<proteinExistence type="predicted"/>
<organism evidence="3 4">
    <name type="scientific">Capsicum annuum</name>
    <name type="common">Capsicum pepper</name>
    <dbReference type="NCBI Taxonomy" id="4072"/>
    <lineage>
        <taxon>Eukaryota</taxon>
        <taxon>Viridiplantae</taxon>
        <taxon>Streptophyta</taxon>
        <taxon>Embryophyta</taxon>
        <taxon>Tracheophyta</taxon>
        <taxon>Spermatophyta</taxon>
        <taxon>Magnoliopsida</taxon>
        <taxon>eudicotyledons</taxon>
        <taxon>Gunneridae</taxon>
        <taxon>Pentapetalae</taxon>
        <taxon>asterids</taxon>
        <taxon>lamiids</taxon>
        <taxon>Solanales</taxon>
        <taxon>Solanaceae</taxon>
        <taxon>Solanoideae</taxon>
        <taxon>Capsiceae</taxon>
        <taxon>Capsicum</taxon>
    </lineage>
</organism>
<dbReference type="InterPro" id="IPR001878">
    <property type="entry name" value="Znf_CCHC"/>
</dbReference>
<dbReference type="GO" id="GO:0008270">
    <property type="term" value="F:zinc ion binding"/>
    <property type="evidence" value="ECO:0007669"/>
    <property type="project" value="InterPro"/>
</dbReference>
<dbReference type="GO" id="GO:0003676">
    <property type="term" value="F:nucleic acid binding"/>
    <property type="evidence" value="ECO:0007669"/>
    <property type="project" value="InterPro"/>
</dbReference>
<reference evidence="3 4" key="2">
    <citation type="journal article" date="2017" name="Genome Biol.">
        <title>New reference genome sequences of hot pepper reveal the massive evolution of plant disease-resistance genes by retroduplication.</title>
        <authorList>
            <person name="Kim S."/>
            <person name="Park J."/>
            <person name="Yeom S.I."/>
            <person name="Kim Y.M."/>
            <person name="Seo E."/>
            <person name="Kim K.T."/>
            <person name="Kim M.S."/>
            <person name="Lee J.M."/>
            <person name="Cheong K."/>
            <person name="Shin H.S."/>
            <person name="Kim S.B."/>
            <person name="Han K."/>
            <person name="Lee J."/>
            <person name="Park M."/>
            <person name="Lee H.A."/>
            <person name="Lee H.Y."/>
            <person name="Lee Y."/>
            <person name="Oh S."/>
            <person name="Lee J.H."/>
            <person name="Choi E."/>
            <person name="Choi E."/>
            <person name="Lee S.E."/>
            <person name="Jeon J."/>
            <person name="Kim H."/>
            <person name="Choi G."/>
            <person name="Song H."/>
            <person name="Lee J."/>
            <person name="Lee S.C."/>
            <person name="Kwon J.K."/>
            <person name="Lee H.Y."/>
            <person name="Koo N."/>
            <person name="Hong Y."/>
            <person name="Kim R.W."/>
            <person name="Kang W.H."/>
            <person name="Huh J.H."/>
            <person name="Kang B.C."/>
            <person name="Yang T.J."/>
            <person name="Lee Y.H."/>
            <person name="Bennetzen J.L."/>
            <person name="Choi D."/>
        </authorList>
    </citation>
    <scope>NUCLEOTIDE SEQUENCE [LARGE SCALE GENOMIC DNA]</scope>
    <source>
        <strain evidence="4">cv. CM334</strain>
    </source>
</reference>
<reference evidence="3 4" key="1">
    <citation type="journal article" date="2014" name="Nat. Genet.">
        <title>Genome sequence of the hot pepper provides insights into the evolution of pungency in Capsicum species.</title>
        <authorList>
            <person name="Kim S."/>
            <person name="Park M."/>
            <person name="Yeom S.I."/>
            <person name="Kim Y.M."/>
            <person name="Lee J.M."/>
            <person name="Lee H.A."/>
            <person name="Seo E."/>
            <person name="Choi J."/>
            <person name="Cheong K."/>
            <person name="Kim K.T."/>
            <person name="Jung K."/>
            <person name="Lee G.W."/>
            <person name="Oh S.K."/>
            <person name="Bae C."/>
            <person name="Kim S.B."/>
            <person name="Lee H.Y."/>
            <person name="Kim S.Y."/>
            <person name="Kim M.S."/>
            <person name="Kang B.C."/>
            <person name="Jo Y.D."/>
            <person name="Yang H.B."/>
            <person name="Jeong H.J."/>
            <person name="Kang W.H."/>
            <person name="Kwon J.K."/>
            <person name="Shin C."/>
            <person name="Lim J.Y."/>
            <person name="Park J.H."/>
            <person name="Huh J.H."/>
            <person name="Kim J.S."/>
            <person name="Kim B.D."/>
            <person name="Cohen O."/>
            <person name="Paran I."/>
            <person name="Suh M.C."/>
            <person name="Lee S.B."/>
            <person name="Kim Y.K."/>
            <person name="Shin Y."/>
            <person name="Noh S.J."/>
            <person name="Park J."/>
            <person name="Seo Y.S."/>
            <person name="Kwon S.Y."/>
            <person name="Kim H.A."/>
            <person name="Park J.M."/>
            <person name="Kim H.J."/>
            <person name="Choi S.B."/>
            <person name="Bosland P.W."/>
            <person name="Reeves G."/>
            <person name="Jo S.H."/>
            <person name="Lee B.W."/>
            <person name="Cho H.T."/>
            <person name="Choi H.S."/>
            <person name="Lee M.S."/>
            <person name="Yu Y."/>
            <person name="Do Choi Y."/>
            <person name="Park B.S."/>
            <person name="van Deynze A."/>
            <person name="Ashrafi H."/>
            <person name="Hill T."/>
            <person name="Kim W.T."/>
            <person name="Pai H.S."/>
            <person name="Ahn H.K."/>
            <person name="Yeam I."/>
            <person name="Giovannoni J.J."/>
            <person name="Rose J.K."/>
            <person name="Sorensen I."/>
            <person name="Lee S.J."/>
            <person name="Kim R.W."/>
            <person name="Choi I.Y."/>
            <person name="Choi B.S."/>
            <person name="Lim J.S."/>
            <person name="Lee Y.H."/>
            <person name="Choi D."/>
        </authorList>
    </citation>
    <scope>NUCLEOTIDE SEQUENCE [LARGE SCALE GENOMIC DNA]</scope>
    <source>
        <strain evidence="4">cv. CM334</strain>
    </source>
</reference>
<feature type="region of interest" description="Disordered" evidence="1">
    <location>
        <begin position="1"/>
        <end position="31"/>
    </location>
</feature>
<evidence type="ECO:0000256" key="1">
    <source>
        <dbReference type="SAM" id="MobiDB-lite"/>
    </source>
</evidence>
<dbReference type="EMBL" id="AYRZ02000010">
    <property type="protein sequence ID" value="PHT69922.1"/>
    <property type="molecule type" value="Genomic_DNA"/>
</dbReference>
<dbReference type="Pfam" id="PF00098">
    <property type="entry name" value="zf-CCHC"/>
    <property type="match status" value="1"/>
</dbReference>
<protein>
    <recommendedName>
        <fullName evidence="2">CCHC-type domain-containing protein</fullName>
    </recommendedName>
</protein>
<name>A0A2G2YJJ4_CAPAN</name>
<evidence type="ECO:0000259" key="2">
    <source>
        <dbReference type="Pfam" id="PF00098"/>
    </source>
</evidence>
<accession>A0A2G2YJJ4</accession>
<gene>
    <name evidence="3" type="ORF">T459_25026</name>
</gene>
<comment type="caution">
    <text evidence="3">The sequence shown here is derived from an EMBL/GenBank/DDBJ whole genome shotgun (WGS) entry which is preliminary data.</text>
</comment>
<evidence type="ECO:0000313" key="3">
    <source>
        <dbReference type="EMBL" id="PHT69922.1"/>
    </source>
</evidence>
<evidence type="ECO:0000313" key="4">
    <source>
        <dbReference type="Proteomes" id="UP000222542"/>
    </source>
</evidence>
<sequence>MSGANIVEDDQNNFKKLRKAGNESDQTNRKFKGKCFNCGKIGHKSMDYRTPKKEKKKDQVNLAKYKKEIDDLCAMLFECNLVKNTSE</sequence>
<dbReference type="InterPro" id="IPR036875">
    <property type="entry name" value="Znf_CCHC_sf"/>
</dbReference>
<dbReference type="SUPFAM" id="SSF57756">
    <property type="entry name" value="Retrovirus zinc finger-like domains"/>
    <property type="match status" value="1"/>
</dbReference>
<feature type="domain" description="CCHC-type" evidence="2">
    <location>
        <begin position="33"/>
        <end position="45"/>
    </location>
</feature>